<dbReference type="PANTHER" id="PTHR47371">
    <property type="entry name" value="LIPOTEICHOIC ACID SYNTHASE"/>
    <property type="match status" value="1"/>
</dbReference>
<protein>
    <submittedName>
        <fullName evidence="11">Alkaline phosphatase family protein</fullName>
    </submittedName>
</protein>
<evidence type="ECO:0000256" key="3">
    <source>
        <dbReference type="ARBA" id="ARBA00022692"/>
    </source>
</evidence>
<feature type="transmembrane region" description="Helical" evidence="9">
    <location>
        <begin position="114"/>
        <end position="135"/>
    </location>
</feature>
<evidence type="ECO:0000256" key="2">
    <source>
        <dbReference type="ARBA" id="ARBA00022475"/>
    </source>
</evidence>
<keyword evidence="7" id="KW-0479">Metal-binding</keyword>
<evidence type="ECO:0000259" key="10">
    <source>
        <dbReference type="Pfam" id="PF00884"/>
    </source>
</evidence>
<evidence type="ECO:0000256" key="7">
    <source>
        <dbReference type="PIRSR" id="PIRSR005091-2"/>
    </source>
</evidence>
<evidence type="ECO:0000313" key="12">
    <source>
        <dbReference type="Proteomes" id="UP000284495"/>
    </source>
</evidence>
<feature type="transmembrane region" description="Helical" evidence="9">
    <location>
        <begin position="47"/>
        <end position="66"/>
    </location>
</feature>
<evidence type="ECO:0000313" key="11">
    <source>
        <dbReference type="EMBL" id="RHL35476.1"/>
    </source>
</evidence>
<feature type="transmembrane region" description="Helical" evidence="9">
    <location>
        <begin position="155"/>
        <end position="178"/>
    </location>
</feature>
<dbReference type="PANTHER" id="PTHR47371:SF3">
    <property type="entry name" value="PHOSPHOGLYCEROL TRANSFERASE I"/>
    <property type="match status" value="1"/>
</dbReference>
<dbReference type="InterPro" id="IPR017850">
    <property type="entry name" value="Alkaline_phosphatase_core_sf"/>
</dbReference>
<feature type="domain" description="Sulfatase N-terminal" evidence="10">
    <location>
        <begin position="244"/>
        <end position="522"/>
    </location>
</feature>
<evidence type="ECO:0000256" key="6">
    <source>
        <dbReference type="PIRSR" id="PIRSR005091-1"/>
    </source>
</evidence>
<feature type="binding site" evidence="8">
    <location>
        <position position="468"/>
    </location>
    <ligand>
        <name>Mn(2+)</name>
        <dbReference type="ChEBI" id="CHEBI:29035"/>
    </ligand>
</feature>
<dbReference type="SUPFAM" id="SSF53649">
    <property type="entry name" value="Alkaline phosphatase-like"/>
    <property type="match status" value="1"/>
</dbReference>
<comment type="caution">
    <text evidence="11">The sequence shown here is derived from an EMBL/GenBank/DDBJ whole genome shotgun (WGS) entry which is preliminary data.</text>
</comment>
<dbReference type="PIRSF" id="PIRSF005091">
    <property type="entry name" value="Mmb_sulf_HI1246"/>
    <property type="match status" value="1"/>
</dbReference>
<keyword evidence="3 9" id="KW-0812">Transmembrane</keyword>
<dbReference type="CDD" id="cd16015">
    <property type="entry name" value="LTA_synthase"/>
    <property type="match status" value="1"/>
</dbReference>
<keyword evidence="2" id="KW-1003">Cell membrane</keyword>
<dbReference type="Proteomes" id="UP000284495">
    <property type="component" value="Unassembled WGS sequence"/>
</dbReference>
<gene>
    <name evidence="11" type="ORF">DW027_16355</name>
</gene>
<proteinExistence type="predicted"/>
<evidence type="ECO:0000256" key="5">
    <source>
        <dbReference type="ARBA" id="ARBA00023136"/>
    </source>
</evidence>
<feature type="active site" evidence="6">
    <location>
        <position position="294"/>
    </location>
</feature>
<comment type="subcellular location">
    <subcellularLocation>
        <location evidence="1">Cell membrane</location>
        <topology evidence="1">Multi-pass membrane protein</topology>
    </subcellularLocation>
</comment>
<evidence type="ECO:0000256" key="8">
    <source>
        <dbReference type="PIRSR" id="PIRSR005091-3"/>
    </source>
</evidence>
<dbReference type="GO" id="GO:0046872">
    <property type="term" value="F:metal ion binding"/>
    <property type="evidence" value="ECO:0007669"/>
    <property type="project" value="UniProtKB-KW"/>
</dbReference>
<feature type="binding site" evidence="8">
    <location>
        <position position="469"/>
    </location>
    <ligand>
        <name>Mn(2+)</name>
        <dbReference type="ChEBI" id="CHEBI:29035"/>
    </ligand>
</feature>
<feature type="transmembrane region" description="Helical" evidence="9">
    <location>
        <begin position="12"/>
        <end position="32"/>
    </location>
</feature>
<feature type="transmembrane region" description="Helical" evidence="9">
    <location>
        <begin position="73"/>
        <end position="94"/>
    </location>
</feature>
<reference evidence="11 12" key="1">
    <citation type="submission" date="2018-08" db="EMBL/GenBank/DDBJ databases">
        <title>A genome reference for cultivated species of the human gut microbiota.</title>
        <authorList>
            <person name="Zou Y."/>
            <person name="Xue W."/>
            <person name="Luo G."/>
        </authorList>
    </citation>
    <scope>NUCLEOTIDE SEQUENCE [LARGE SCALE GENOMIC DNA]</scope>
    <source>
        <strain evidence="11 12">AF38-2</strain>
    </source>
</reference>
<evidence type="ECO:0000256" key="9">
    <source>
        <dbReference type="SAM" id="Phobius"/>
    </source>
</evidence>
<dbReference type="InterPro" id="IPR012160">
    <property type="entry name" value="LtaS-like"/>
</dbReference>
<keyword evidence="4 9" id="KW-1133">Transmembrane helix</keyword>
<dbReference type="InterPro" id="IPR050448">
    <property type="entry name" value="OpgB/LTA_synthase_biosynth"/>
</dbReference>
<evidence type="ECO:0000256" key="4">
    <source>
        <dbReference type="ARBA" id="ARBA00022989"/>
    </source>
</evidence>
<name>A0A415KGS7_9BACE</name>
<dbReference type="EMBL" id="QROO01000022">
    <property type="protein sequence ID" value="RHL35476.1"/>
    <property type="molecule type" value="Genomic_DNA"/>
</dbReference>
<dbReference type="Gene3D" id="3.40.720.10">
    <property type="entry name" value="Alkaline Phosphatase, subunit A"/>
    <property type="match status" value="1"/>
</dbReference>
<keyword evidence="5 9" id="KW-0472">Membrane</keyword>
<evidence type="ECO:0000256" key="1">
    <source>
        <dbReference type="ARBA" id="ARBA00004651"/>
    </source>
</evidence>
<dbReference type="GO" id="GO:0005886">
    <property type="term" value="C:plasma membrane"/>
    <property type="evidence" value="ECO:0007669"/>
    <property type="project" value="UniProtKB-SubCell"/>
</dbReference>
<dbReference type="InterPro" id="IPR000917">
    <property type="entry name" value="Sulfatase_N"/>
</dbReference>
<keyword evidence="7" id="KW-0464">Manganese</keyword>
<organism evidence="11 12">
    <name type="scientific">Bacteroides xylanisolvens</name>
    <dbReference type="NCBI Taxonomy" id="371601"/>
    <lineage>
        <taxon>Bacteria</taxon>
        <taxon>Pseudomonadati</taxon>
        <taxon>Bacteroidota</taxon>
        <taxon>Bacteroidia</taxon>
        <taxon>Bacteroidales</taxon>
        <taxon>Bacteroidaceae</taxon>
        <taxon>Bacteroides</taxon>
    </lineage>
</organism>
<sequence>MNIKLLIKQFTFPLSLILLCYINLQYMHYSILIDKYSLTPFSYLENIIHAFIDICLLFFIPLYLIGKKTYLFFIPYTIITILVIVNVSYSRFFYTYMPPILYGEFNNLDGLSANVFATIRFSDITILITTLASILSYKQFHRAYSEIRRKTRRIFSLYILGIAFILLGGLIATATIHWSSLNYKYVHPFKNSPTESIFKFGIIYGTIIQCASNNKQDCNPEEVAKLEPFFYESKYSIEYPPKENIILIIVESLLSFPTDLKINGIEITPTLNKLVEKGAYYNNNMTSLIQLGESSDGQFTYLNGLIPKTKGVTIYDYFNNTFVSLPKLLKKQKPGIECRMVIPTSSKTWRQDGVCIQYGFDKLHSRKEYTLSNYKENWLNDKLLFEYAASIDKNSKQPFFSLILTSSTHSPYTKAVEDYLIPFPDTYSEELKNYLSNVHYMDKYLGKYLNFLKENHLYHNSLIIIASDHSISNDWLKSKEEDNVSFQIPLYIVNSPQKIDKTSDYVITQADLFPTLLDLGGIHSEWRGVGNSLLCPDSILNTEREKKRIIYREKISDITLDSDYFKGKKISK</sequence>
<accession>A0A415KGS7</accession>
<feature type="binding site" evidence="8">
    <location>
        <position position="251"/>
    </location>
    <ligand>
        <name>Mn(2+)</name>
        <dbReference type="ChEBI" id="CHEBI:29035"/>
    </ligand>
</feature>
<feature type="binding site" evidence="7">
    <location>
        <position position="409"/>
    </location>
    <ligand>
        <name>substrate</name>
    </ligand>
</feature>
<dbReference type="Pfam" id="PF00884">
    <property type="entry name" value="Sulfatase"/>
    <property type="match status" value="1"/>
</dbReference>
<dbReference type="AlphaFoldDB" id="A0A415KGS7"/>